<keyword evidence="3" id="KW-0479">Metal-binding</keyword>
<dbReference type="PANTHER" id="PTHR31576:SF2">
    <property type="entry name" value="TATA BOX-BINDING PROTEIN-ASSOCIATED FACTOR RNA POLYMERASE I SUBUNIT B"/>
    <property type="match status" value="1"/>
</dbReference>
<keyword evidence="6" id="KW-0805">Transcription regulation</keyword>
<dbReference type="GO" id="GO:0042790">
    <property type="term" value="P:nucleolar large rRNA transcription by RNA polymerase I"/>
    <property type="evidence" value="ECO:0007669"/>
    <property type="project" value="TreeGrafter"/>
</dbReference>
<evidence type="ECO:0000313" key="13">
    <source>
        <dbReference type="EMBL" id="KAF5363887.1"/>
    </source>
</evidence>
<keyword evidence="5" id="KW-0862">Zinc</keyword>
<evidence type="ECO:0000256" key="4">
    <source>
        <dbReference type="ARBA" id="ARBA00022771"/>
    </source>
</evidence>
<dbReference type="GO" id="GO:0008270">
    <property type="term" value="F:zinc ion binding"/>
    <property type="evidence" value="ECO:0007669"/>
    <property type="project" value="UniProtKB-KW"/>
</dbReference>
<dbReference type="InterPro" id="IPR033599">
    <property type="entry name" value="TAF1B/Rrn7"/>
</dbReference>
<evidence type="ECO:0000256" key="5">
    <source>
        <dbReference type="ARBA" id="ARBA00022833"/>
    </source>
</evidence>
<evidence type="ECO:0000259" key="12">
    <source>
        <dbReference type="Pfam" id="PF20645"/>
    </source>
</evidence>
<name>A0A8H5GF87_9AGAR</name>
<dbReference type="PANTHER" id="PTHR31576">
    <property type="entry name" value="TATA BOX-BINDING PROTEIN-ASSOCIATED FACTOR RNA POLYMERASE I SUBUNIT B"/>
    <property type="match status" value="1"/>
</dbReference>
<dbReference type="Pfam" id="PF20644">
    <property type="entry name" value="Rrn7_cyclin_N"/>
    <property type="match status" value="1"/>
</dbReference>
<proteinExistence type="inferred from homology"/>
<feature type="domain" description="Rrn7/TAF1B C-terminal cyclin" evidence="12">
    <location>
        <begin position="301"/>
        <end position="474"/>
    </location>
</feature>
<keyword evidence="4" id="KW-0863">Zinc-finger</keyword>
<reference evidence="13 14" key="1">
    <citation type="journal article" date="2020" name="ISME J.">
        <title>Uncovering the hidden diversity of litter-decomposition mechanisms in mushroom-forming fungi.</title>
        <authorList>
            <person name="Floudas D."/>
            <person name="Bentzer J."/>
            <person name="Ahren D."/>
            <person name="Johansson T."/>
            <person name="Persson P."/>
            <person name="Tunlid A."/>
        </authorList>
    </citation>
    <scope>NUCLEOTIDE SEQUENCE [LARGE SCALE GENOMIC DNA]</scope>
    <source>
        <strain evidence="13 14">CBS 146.42</strain>
    </source>
</reference>
<evidence type="ECO:0000259" key="11">
    <source>
        <dbReference type="Pfam" id="PF20644"/>
    </source>
</evidence>
<dbReference type="InterPro" id="IPR048538">
    <property type="entry name" value="Rrn7_cyclin_C"/>
</dbReference>
<comment type="caution">
    <text evidence="13">The sequence shown here is derived from an EMBL/GenBank/DDBJ whole genome shotgun (WGS) entry which is preliminary data.</text>
</comment>
<evidence type="ECO:0000256" key="1">
    <source>
        <dbReference type="ARBA" id="ARBA00004604"/>
    </source>
</evidence>
<evidence type="ECO:0000313" key="14">
    <source>
        <dbReference type="Proteomes" id="UP000559027"/>
    </source>
</evidence>
<dbReference type="InterPro" id="IPR048540">
    <property type="entry name" value="Rrn7_cyclin_N"/>
</dbReference>
<keyword evidence="8" id="KW-0804">Transcription</keyword>
<evidence type="ECO:0000256" key="2">
    <source>
        <dbReference type="ARBA" id="ARBA00006899"/>
    </source>
</evidence>
<evidence type="ECO:0000256" key="7">
    <source>
        <dbReference type="ARBA" id="ARBA00023125"/>
    </source>
</evidence>
<evidence type="ECO:0008006" key="15">
    <source>
        <dbReference type="Google" id="ProtNLM"/>
    </source>
</evidence>
<dbReference type="GO" id="GO:0001164">
    <property type="term" value="F:RNA polymerase I core promoter sequence-specific DNA binding"/>
    <property type="evidence" value="ECO:0007669"/>
    <property type="project" value="InterPro"/>
</dbReference>
<evidence type="ECO:0000256" key="6">
    <source>
        <dbReference type="ARBA" id="ARBA00023015"/>
    </source>
</evidence>
<dbReference type="GO" id="GO:0070860">
    <property type="term" value="C:RNA polymerase I core factor complex"/>
    <property type="evidence" value="ECO:0007669"/>
    <property type="project" value="InterPro"/>
</dbReference>
<feature type="domain" description="Rrn7/TAF1B N-terminal cyclin" evidence="11">
    <location>
        <begin position="87"/>
        <end position="281"/>
    </location>
</feature>
<feature type="compositionally biased region" description="Basic and acidic residues" evidence="10">
    <location>
        <begin position="213"/>
        <end position="227"/>
    </location>
</feature>
<comment type="subcellular location">
    <subcellularLocation>
        <location evidence="1">Nucleus</location>
        <location evidence="1">Nucleolus</location>
    </subcellularLocation>
</comment>
<evidence type="ECO:0000256" key="3">
    <source>
        <dbReference type="ARBA" id="ARBA00022723"/>
    </source>
</evidence>
<dbReference type="EMBL" id="JAACJO010000001">
    <property type="protein sequence ID" value="KAF5363887.1"/>
    <property type="molecule type" value="Genomic_DNA"/>
</dbReference>
<dbReference type="Proteomes" id="UP000559027">
    <property type="component" value="Unassembled WGS sequence"/>
</dbReference>
<sequence>MAPRRRCPTCGSRQWYKEPLSGLIACSEGHVLQNYRSETNQVDHNVGHVMNKRKLKSTLKKKDQRSGANPQLYHGARGRYHYFMCQQHLLRVQVESITKLWNLPPEFEVICRDIWSLHLSLIKDPPPAEPHLYLQEQEESDKNKRQGNPAHNTNSVTLGTIAEQASESPVVNGEDQEDAGEQKSASEDDLEMEDLLRQNSEISSSSDEDDPDDPARTPKRANLDGRSKTKTIRIAEGPASTLAVMMVALWQLRIAVMYKDFARIIESYELPYFDPVRWLPSGMVVHLTKHSIQALSPHHVPGTLSMHRLTARLARRMNSVYGVFTPECNAAPLLWRLTKDMGGTPTLYVLAKRIAYIMKLPLTLHSLLAPGLRRVKLRDPEHHKYDNVPPEAALMAALIIVLKMTYGLDGKPRYPDRAGDPALALPRVDEWQGRLKELHEFDAATKGVLFSSENVLAVADLNESLLDDYLEFCECALLGTESSSHDIIATNHFPVSNGSASRSQTLEAKPSWRAMPAGVLADNAEAKSLRPAEDFTIWNSRDVFGTLAEDYGTLLGRAAQCIRIGENSLGGVVELYERRFVRWWEEEKRREKGESGSGEV</sequence>
<feature type="compositionally biased region" description="Polar residues" evidence="10">
    <location>
        <begin position="149"/>
        <end position="169"/>
    </location>
</feature>
<dbReference type="OrthoDB" id="428577at2759"/>
<feature type="region of interest" description="Disordered" evidence="10">
    <location>
        <begin position="136"/>
        <end position="229"/>
    </location>
</feature>
<organism evidence="13 14">
    <name type="scientific">Leucocoprinus leucothites</name>
    <dbReference type="NCBI Taxonomy" id="201217"/>
    <lineage>
        <taxon>Eukaryota</taxon>
        <taxon>Fungi</taxon>
        <taxon>Dikarya</taxon>
        <taxon>Basidiomycota</taxon>
        <taxon>Agaricomycotina</taxon>
        <taxon>Agaricomycetes</taxon>
        <taxon>Agaricomycetidae</taxon>
        <taxon>Agaricales</taxon>
        <taxon>Agaricineae</taxon>
        <taxon>Agaricaceae</taxon>
        <taxon>Leucocoprinus</taxon>
    </lineage>
</organism>
<evidence type="ECO:0000256" key="8">
    <source>
        <dbReference type="ARBA" id="ARBA00023163"/>
    </source>
</evidence>
<gene>
    <name evidence="13" type="ORF">D9756_000457</name>
</gene>
<dbReference type="Pfam" id="PF20645">
    <property type="entry name" value="Rrn7_cyclin_C"/>
    <property type="match status" value="1"/>
</dbReference>
<accession>A0A8H5GF87</accession>
<keyword evidence="14" id="KW-1185">Reference proteome</keyword>
<evidence type="ECO:0000256" key="9">
    <source>
        <dbReference type="ARBA" id="ARBA00023242"/>
    </source>
</evidence>
<comment type="similarity">
    <text evidence="2">Belongs to the RRN7/TAF1B family.</text>
</comment>
<keyword evidence="7" id="KW-0238">DNA-binding</keyword>
<dbReference type="AlphaFoldDB" id="A0A8H5GF87"/>
<evidence type="ECO:0000256" key="10">
    <source>
        <dbReference type="SAM" id="MobiDB-lite"/>
    </source>
</evidence>
<protein>
    <recommendedName>
        <fullName evidence="15">RRN7-type domain-containing protein</fullName>
    </recommendedName>
</protein>
<keyword evidence="9" id="KW-0539">Nucleus</keyword>